<keyword evidence="1 3" id="KW-0560">Oxidoreductase</keyword>
<reference evidence="3" key="1">
    <citation type="submission" date="2023-06" db="EMBL/GenBank/DDBJ databases">
        <title>Cytophagales bacterium Strain LB-30, isolated from soil.</title>
        <authorList>
            <person name="Liu B."/>
        </authorList>
    </citation>
    <scope>NUCLEOTIDE SEQUENCE</scope>
    <source>
        <strain evidence="3">LB-30</strain>
    </source>
</reference>
<feature type="non-terminal residue" evidence="3">
    <location>
        <position position="182"/>
    </location>
</feature>
<dbReference type="PANTHER" id="PTHR21256">
    <property type="entry name" value="HISTIDINOL DEHYDROGENASE HDH"/>
    <property type="match status" value="1"/>
</dbReference>
<dbReference type="Proteomes" id="UP001168552">
    <property type="component" value="Unassembled WGS sequence"/>
</dbReference>
<dbReference type="GO" id="GO:0004399">
    <property type="term" value="F:histidinol dehydrogenase activity"/>
    <property type="evidence" value="ECO:0007669"/>
    <property type="project" value="UniProtKB-EC"/>
</dbReference>
<comment type="similarity">
    <text evidence="2">Belongs to the histidinol dehydrogenase family.</text>
</comment>
<evidence type="ECO:0000313" key="4">
    <source>
        <dbReference type="Proteomes" id="UP001168552"/>
    </source>
</evidence>
<protein>
    <submittedName>
        <fullName evidence="3">Histidinol dehydrogenase</fullName>
        <ecNumber evidence="3">1.1.1.23</ecNumber>
    </submittedName>
</protein>
<keyword evidence="4" id="KW-1185">Reference proteome</keyword>
<dbReference type="RefSeq" id="WP_320003352.1">
    <property type="nucleotide sequence ID" value="NZ_JAUHJS010000002.1"/>
</dbReference>
<dbReference type="PRINTS" id="PR00083">
    <property type="entry name" value="HOLDHDRGNASE"/>
</dbReference>
<name>A0ABT8F4B2_9BACT</name>
<dbReference type="EC" id="1.1.1.23" evidence="3"/>
<organism evidence="3 4">
    <name type="scientific">Shiella aurantiaca</name>
    <dbReference type="NCBI Taxonomy" id="3058365"/>
    <lineage>
        <taxon>Bacteria</taxon>
        <taxon>Pseudomonadati</taxon>
        <taxon>Bacteroidota</taxon>
        <taxon>Cytophagia</taxon>
        <taxon>Cytophagales</taxon>
        <taxon>Shiellaceae</taxon>
        <taxon>Shiella</taxon>
    </lineage>
</organism>
<dbReference type="EMBL" id="JAUHJS010000002">
    <property type="protein sequence ID" value="MDN4164826.1"/>
    <property type="molecule type" value="Genomic_DNA"/>
</dbReference>
<sequence length="182" mass="20174">MKVIKYPERADWAMLLQRPVKEYKTIKEVVKPILAKVKAKGDLALKKLALEYDHVELDTLLVSPQEIKEAAKRVPKALKEAIDVAAKNIEAFHKAQEMPELYLETMPGVMCRRKAVGIEKVGLYIPGGTAPLFSTVLMLGIPARLAGCKEIVMCTPTDELGRINPVILYAAQLVGITRIVKV</sequence>
<evidence type="ECO:0000313" key="3">
    <source>
        <dbReference type="EMBL" id="MDN4164826.1"/>
    </source>
</evidence>
<dbReference type="InterPro" id="IPR012131">
    <property type="entry name" value="Hstdl_DH"/>
</dbReference>
<dbReference type="Gene3D" id="3.40.50.1980">
    <property type="entry name" value="Nitrogenase molybdenum iron protein domain"/>
    <property type="match status" value="1"/>
</dbReference>
<gene>
    <name evidence="3" type="ORF">QWY31_04895</name>
</gene>
<dbReference type="SUPFAM" id="SSF53720">
    <property type="entry name" value="ALDH-like"/>
    <property type="match status" value="1"/>
</dbReference>
<dbReference type="PANTHER" id="PTHR21256:SF2">
    <property type="entry name" value="HISTIDINE BIOSYNTHESIS TRIFUNCTIONAL PROTEIN"/>
    <property type="match status" value="1"/>
</dbReference>
<proteinExistence type="inferred from homology"/>
<evidence type="ECO:0000256" key="1">
    <source>
        <dbReference type="ARBA" id="ARBA00023002"/>
    </source>
</evidence>
<dbReference type="InterPro" id="IPR016161">
    <property type="entry name" value="Ald_DH/histidinol_DH"/>
</dbReference>
<evidence type="ECO:0000256" key="2">
    <source>
        <dbReference type="RuleBase" id="RU004175"/>
    </source>
</evidence>
<comment type="caution">
    <text evidence="3">The sequence shown here is derived from an EMBL/GenBank/DDBJ whole genome shotgun (WGS) entry which is preliminary data.</text>
</comment>
<dbReference type="Pfam" id="PF00815">
    <property type="entry name" value="Histidinol_dh"/>
    <property type="match status" value="1"/>
</dbReference>
<accession>A0ABT8F4B2</accession>